<feature type="compositionally biased region" description="Basic and acidic residues" evidence="1">
    <location>
        <begin position="273"/>
        <end position="287"/>
    </location>
</feature>
<evidence type="ECO:0000256" key="2">
    <source>
        <dbReference type="SAM" id="SignalP"/>
    </source>
</evidence>
<dbReference type="EMBL" id="CDMZ01005763">
    <property type="protein sequence ID" value="CEM54176.1"/>
    <property type="molecule type" value="Genomic_DNA"/>
</dbReference>
<feature type="signal peptide" evidence="2">
    <location>
        <begin position="1"/>
        <end position="21"/>
    </location>
</feature>
<dbReference type="AlphaFoldDB" id="A0A0G4IAK3"/>
<reference evidence="3" key="1">
    <citation type="submission" date="2014-11" db="EMBL/GenBank/DDBJ databases">
        <authorList>
            <person name="Otto D Thomas"/>
            <person name="Naeem Raeece"/>
        </authorList>
    </citation>
    <scope>NUCLEOTIDE SEQUENCE</scope>
</reference>
<protein>
    <recommendedName>
        <fullName evidence="4">O-methyltransferase domain-containing protein</fullName>
    </recommendedName>
</protein>
<evidence type="ECO:0000313" key="3">
    <source>
        <dbReference type="EMBL" id="CEM54176.1"/>
    </source>
</evidence>
<gene>
    <name evidence="3" type="ORF">Cvel_12575</name>
</gene>
<sequence>MVLKSFLSLAALATCLSLSNAVSLSRRGTALTGEDSNSVPVLVGHLEGLYYKFDTEEKKIQSEMEEKKKEFTDIIEAATIEDAKVLAQAEMNKELQELSDEASKQASYKEVVAAVLKKITFGEWTAEGNMKKIYKEESRDSVPSPAPLVAASVSVDVSVDASLIAEAKATFLRDGPKVYRAGTLEFPDIRDNTDCISAFGDLPLSSFKAPEGKKKLLLVDVGGGKFSSAKDWMAKYFPHIYMEVVDPFNVPEEENKKVWAGSWPMRGTGTPSRDVRDPSDRPDLSSLSEEERNKFGVFQANSWACAFLPLVEAQFGKGNAFCDNNGNQIVAFKGKAAKGLIRERREPKGQSPKHCHL</sequence>
<organism evidence="3">
    <name type="scientific">Chromera velia CCMP2878</name>
    <dbReference type="NCBI Taxonomy" id="1169474"/>
    <lineage>
        <taxon>Eukaryota</taxon>
        <taxon>Sar</taxon>
        <taxon>Alveolata</taxon>
        <taxon>Colpodellida</taxon>
        <taxon>Chromeraceae</taxon>
        <taxon>Chromera</taxon>
    </lineage>
</organism>
<dbReference type="VEuPathDB" id="CryptoDB:Cvel_12575"/>
<feature type="region of interest" description="Disordered" evidence="1">
    <location>
        <begin position="261"/>
        <end position="287"/>
    </location>
</feature>
<proteinExistence type="predicted"/>
<feature type="chain" id="PRO_5005192914" description="O-methyltransferase domain-containing protein" evidence="2">
    <location>
        <begin position="22"/>
        <end position="357"/>
    </location>
</feature>
<accession>A0A0G4IAK3</accession>
<name>A0A0G4IAK3_9ALVE</name>
<keyword evidence="2" id="KW-0732">Signal</keyword>
<evidence type="ECO:0008006" key="4">
    <source>
        <dbReference type="Google" id="ProtNLM"/>
    </source>
</evidence>
<evidence type="ECO:0000256" key="1">
    <source>
        <dbReference type="SAM" id="MobiDB-lite"/>
    </source>
</evidence>